<evidence type="ECO:0000256" key="3">
    <source>
        <dbReference type="ARBA" id="ARBA00023274"/>
    </source>
</evidence>
<keyword evidence="2 7" id="KW-0689">Ribosomal protein</keyword>
<dbReference type="AlphaFoldDB" id="A0A4P9Y4S0"/>
<keyword evidence="3" id="KW-0687">Ribonucleoprotein</keyword>
<dbReference type="EMBL" id="KZ987909">
    <property type="protein sequence ID" value="RKP13978.1"/>
    <property type="molecule type" value="Genomic_DNA"/>
</dbReference>
<dbReference type="HAMAP" id="MF_00508">
    <property type="entry name" value="Ribosomal_uS10"/>
    <property type="match status" value="1"/>
</dbReference>
<dbReference type="SUPFAM" id="SSF54999">
    <property type="entry name" value="Ribosomal protein S10"/>
    <property type="match status" value="1"/>
</dbReference>
<evidence type="ECO:0000259" key="6">
    <source>
        <dbReference type="SMART" id="SM01403"/>
    </source>
</evidence>
<comment type="similarity">
    <text evidence="1">Belongs to the universal ribosomal protein uS10 family.</text>
</comment>
<dbReference type="InterPro" id="IPR001848">
    <property type="entry name" value="Ribosomal_uS10"/>
</dbReference>
<dbReference type="InterPro" id="IPR027486">
    <property type="entry name" value="Ribosomal_uS10_dom"/>
</dbReference>
<dbReference type="GO" id="GO:0006412">
    <property type="term" value="P:translation"/>
    <property type="evidence" value="ECO:0007669"/>
    <property type="project" value="InterPro"/>
</dbReference>
<sequence>MIETNSWADSPPQLPKTHGHTVASIQLRSFTTDELDFFGRFAIRAAHALGIPVSFPIPLPTRLERWTVPKSSFIHKKAQESFERRHHKRLIMVYDTNDVVVDRYVWYLGRTAPGGVGIRVQRFRQEELGVGTKLQEEAGGAKFVNEKMEEAQRPYRESSIRPIASMPE</sequence>
<evidence type="ECO:0000256" key="5">
    <source>
        <dbReference type="ARBA" id="ARBA00042916"/>
    </source>
</evidence>
<protein>
    <recommendedName>
        <fullName evidence="4">Small ribosomal subunit protein uS10m</fullName>
    </recommendedName>
    <alternativeName>
        <fullName evidence="5">37S ribosomal protein S10, mitochondrial</fullName>
    </alternativeName>
</protein>
<name>A0A4P9Y4S0_9FUNG</name>
<dbReference type="PANTHER" id="PTHR11700">
    <property type="entry name" value="30S RIBOSOMAL PROTEIN S10 FAMILY MEMBER"/>
    <property type="match status" value="1"/>
</dbReference>
<dbReference type="GO" id="GO:0005840">
    <property type="term" value="C:ribosome"/>
    <property type="evidence" value="ECO:0007669"/>
    <property type="project" value="UniProtKB-KW"/>
</dbReference>
<dbReference type="FunFam" id="3.30.70.600:FF:000003">
    <property type="entry name" value="30S ribosomal protein S10"/>
    <property type="match status" value="1"/>
</dbReference>
<dbReference type="Pfam" id="PF00338">
    <property type="entry name" value="Ribosomal_S10"/>
    <property type="match status" value="1"/>
</dbReference>
<dbReference type="GO" id="GO:1990904">
    <property type="term" value="C:ribonucleoprotein complex"/>
    <property type="evidence" value="ECO:0007669"/>
    <property type="project" value="UniProtKB-KW"/>
</dbReference>
<organism evidence="7 8">
    <name type="scientific">Piptocephalis cylindrospora</name>
    <dbReference type="NCBI Taxonomy" id="1907219"/>
    <lineage>
        <taxon>Eukaryota</taxon>
        <taxon>Fungi</taxon>
        <taxon>Fungi incertae sedis</taxon>
        <taxon>Zoopagomycota</taxon>
        <taxon>Zoopagomycotina</taxon>
        <taxon>Zoopagomycetes</taxon>
        <taxon>Zoopagales</taxon>
        <taxon>Piptocephalidaceae</taxon>
        <taxon>Piptocephalis</taxon>
    </lineage>
</organism>
<dbReference type="GO" id="GO:0003735">
    <property type="term" value="F:structural constituent of ribosome"/>
    <property type="evidence" value="ECO:0007669"/>
    <property type="project" value="InterPro"/>
</dbReference>
<dbReference type="Gene3D" id="3.30.70.600">
    <property type="entry name" value="Ribosomal protein S10 domain"/>
    <property type="match status" value="1"/>
</dbReference>
<evidence type="ECO:0000256" key="4">
    <source>
        <dbReference type="ARBA" id="ARBA00035261"/>
    </source>
</evidence>
<reference evidence="8" key="1">
    <citation type="journal article" date="2018" name="Nat. Microbiol.">
        <title>Leveraging single-cell genomics to expand the fungal tree of life.</title>
        <authorList>
            <person name="Ahrendt S.R."/>
            <person name="Quandt C.A."/>
            <person name="Ciobanu D."/>
            <person name="Clum A."/>
            <person name="Salamov A."/>
            <person name="Andreopoulos B."/>
            <person name="Cheng J.F."/>
            <person name="Woyke T."/>
            <person name="Pelin A."/>
            <person name="Henrissat B."/>
            <person name="Reynolds N.K."/>
            <person name="Benny G.L."/>
            <person name="Smith M.E."/>
            <person name="James T.Y."/>
            <person name="Grigoriev I.V."/>
        </authorList>
    </citation>
    <scope>NUCLEOTIDE SEQUENCE [LARGE SCALE GENOMIC DNA]</scope>
</reference>
<evidence type="ECO:0000313" key="7">
    <source>
        <dbReference type="EMBL" id="RKP13978.1"/>
    </source>
</evidence>
<dbReference type="Proteomes" id="UP000267251">
    <property type="component" value="Unassembled WGS sequence"/>
</dbReference>
<dbReference type="PRINTS" id="PR00971">
    <property type="entry name" value="RIBOSOMALS10"/>
</dbReference>
<proteinExistence type="inferred from homology"/>
<evidence type="ECO:0000256" key="1">
    <source>
        <dbReference type="ARBA" id="ARBA00007102"/>
    </source>
</evidence>
<keyword evidence="8" id="KW-1185">Reference proteome</keyword>
<evidence type="ECO:0000256" key="2">
    <source>
        <dbReference type="ARBA" id="ARBA00022980"/>
    </source>
</evidence>
<feature type="domain" description="Small ribosomal subunit protein uS10" evidence="6">
    <location>
        <begin position="24"/>
        <end position="121"/>
    </location>
</feature>
<dbReference type="NCBIfam" id="TIGR01049">
    <property type="entry name" value="rpsJ_bact"/>
    <property type="match status" value="1"/>
</dbReference>
<accession>A0A4P9Y4S0</accession>
<dbReference type="SMART" id="SM01403">
    <property type="entry name" value="Ribosomal_S10"/>
    <property type="match status" value="1"/>
</dbReference>
<dbReference type="InterPro" id="IPR036838">
    <property type="entry name" value="Ribosomal_uS10_dom_sf"/>
</dbReference>
<dbReference type="OrthoDB" id="366214at2759"/>
<evidence type="ECO:0000313" key="8">
    <source>
        <dbReference type="Proteomes" id="UP000267251"/>
    </source>
</evidence>
<gene>
    <name evidence="7" type="ORF">BJ684DRAFT_9295</name>
</gene>